<dbReference type="Proteomes" id="UP000658278">
    <property type="component" value="Unassembled WGS sequence"/>
</dbReference>
<protein>
    <submittedName>
        <fullName evidence="3">Helix-turn-helix domain-containing protein</fullName>
    </submittedName>
</protein>
<dbReference type="GO" id="GO:0003700">
    <property type="term" value="F:DNA-binding transcription factor activity"/>
    <property type="evidence" value="ECO:0007669"/>
    <property type="project" value="TreeGrafter"/>
</dbReference>
<dbReference type="CDD" id="cd00093">
    <property type="entry name" value="HTH_XRE"/>
    <property type="match status" value="1"/>
</dbReference>
<dbReference type="CDD" id="cd02209">
    <property type="entry name" value="cupin_XRE_C"/>
    <property type="match status" value="1"/>
</dbReference>
<dbReference type="PANTHER" id="PTHR46797:SF1">
    <property type="entry name" value="METHYLPHOSPHONATE SYNTHASE"/>
    <property type="match status" value="1"/>
</dbReference>
<accession>A0A934RGY1</accession>
<dbReference type="AlphaFoldDB" id="A0A934RGY1"/>
<dbReference type="GO" id="GO:0005829">
    <property type="term" value="C:cytosol"/>
    <property type="evidence" value="ECO:0007669"/>
    <property type="project" value="TreeGrafter"/>
</dbReference>
<evidence type="ECO:0000259" key="2">
    <source>
        <dbReference type="PROSITE" id="PS50943"/>
    </source>
</evidence>
<dbReference type="InterPro" id="IPR011051">
    <property type="entry name" value="RmlC_Cupin_sf"/>
</dbReference>
<dbReference type="PROSITE" id="PS50943">
    <property type="entry name" value="HTH_CROC1"/>
    <property type="match status" value="1"/>
</dbReference>
<dbReference type="SUPFAM" id="SSF47413">
    <property type="entry name" value="lambda repressor-like DNA-binding domains"/>
    <property type="match status" value="1"/>
</dbReference>
<comment type="caution">
    <text evidence="3">The sequence shown here is derived from an EMBL/GenBank/DDBJ whole genome shotgun (WGS) entry which is preliminary data.</text>
</comment>
<sequence length="182" mass="20569">MPLSDTKLTPELDFSVVREVRKQAGMTLQEVADQSGLSIASLSKLERNQNLVELETLYRLARVFGLSASDLLSLAESRTAHRKTIERYQSGPFEFEKLSYQGIELFHAEAKVGGSLTHPEAHGDDHEICWVRSGRIHIRFSHEQHKLGPGEAIQFDAVLPHTYEILEDATLVIAHLQKTHRF</sequence>
<dbReference type="Gene3D" id="1.10.260.40">
    <property type="entry name" value="lambda repressor-like DNA-binding domains"/>
    <property type="match status" value="1"/>
</dbReference>
<dbReference type="InterPro" id="IPR001387">
    <property type="entry name" value="Cro/C1-type_HTH"/>
</dbReference>
<reference evidence="3" key="1">
    <citation type="submission" date="2021-01" db="EMBL/GenBank/DDBJ databases">
        <title>Modified the classification status of verrucomicrobia.</title>
        <authorList>
            <person name="Feng X."/>
        </authorList>
    </citation>
    <scope>NUCLEOTIDE SEQUENCE</scope>
    <source>
        <strain evidence="3">KCTC 22201</strain>
    </source>
</reference>
<dbReference type="Pfam" id="PF07883">
    <property type="entry name" value="Cupin_2"/>
    <property type="match status" value="1"/>
</dbReference>
<dbReference type="GO" id="GO:0003677">
    <property type="term" value="F:DNA binding"/>
    <property type="evidence" value="ECO:0007669"/>
    <property type="project" value="UniProtKB-KW"/>
</dbReference>
<keyword evidence="4" id="KW-1185">Reference proteome</keyword>
<dbReference type="Gene3D" id="2.60.120.10">
    <property type="entry name" value="Jelly Rolls"/>
    <property type="match status" value="1"/>
</dbReference>
<organism evidence="3 4">
    <name type="scientific">Haloferula rosea</name>
    <dbReference type="NCBI Taxonomy" id="490093"/>
    <lineage>
        <taxon>Bacteria</taxon>
        <taxon>Pseudomonadati</taxon>
        <taxon>Verrucomicrobiota</taxon>
        <taxon>Verrucomicrobiia</taxon>
        <taxon>Verrucomicrobiales</taxon>
        <taxon>Verrucomicrobiaceae</taxon>
        <taxon>Haloferula</taxon>
    </lineage>
</organism>
<dbReference type="SUPFAM" id="SSF51182">
    <property type="entry name" value="RmlC-like cupins"/>
    <property type="match status" value="1"/>
</dbReference>
<evidence type="ECO:0000313" key="4">
    <source>
        <dbReference type="Proteomes" id="UP000658278"/>
    </source>
</evidence>
<keyword evidence="1" id="KW-0238">DNA-binding</keyword>
<evidence type="ECO:0000313" key="3">
    <source>
        <dbReference type="EMBL" id="MBK1828336.1"/>
    </source>
</evidence>
<proteinExistence type="predicted"/>
<dbReference type="InterPro" id="IPR014710">
    <property type="entry name" value="RmlC-like_jellyroll"/>
</dbReference>
<dbReference type="Pfam" id="PF01381">
    <property type="entry name" value="HTH_3"/>
    <property type="match status" value="1"/>
</dbReference>
<dbReference type="RefSeq" id="WP_200281575.1">
    <property type="nucleotide sequence ID" value="NZ_JAENII010000013.1"/>
</dbReference>
<evidence type="ECO:0000256" key="1">
    <source>
        <dbReference type="ARBA" id="ARBA00023125"/>
    </source>
</evidence>
<dbReference type="InterPro" id="IPR013096">
    <property type="entry name" value="Cupin_2"/>
</dbReference>
<gene>
    <name evidence="3" type="ORF">JIN81_14980</name>
</gene>
<dbReference type="PANTHER" id="PTHR46797">
    <property type="entry name" value="HTH-TYPE TRANSCRIPTIONAL REGULATOR"/>
    <property type="match status" value="1"/>
</dbReference>
<dbReference type="SMART" id="SM00530">
    <property type="entry name" value="HTH_XRE"/>
    <property type="match status" value="1"/>
</dbReference>
<dbReference type="InterPro" id="IPR010982">
    <property type="entry name" value="Lambda_DNA-bd_dom_sf"/>
</dbReference>
<dbReference type="InterPro" id="IPR050807">
    <property type="entry name" value="TransReg_Diox_bact_type"/>
</dbReference>
<name>A0A934RGY1_9BACT</name>
<dbReference type="EMBL" id="JAENII010000013">
    <property type="protein sequence ID" value="MBK1828336.1"/>
    <property type="molecule type" value="Genomic_DNA"/>
</dbReference>
<feature type="domain" description="HTH cro/C1-type" evidence="2">
    <location>
        <begin position="17"/>
        <end position="71"/>
    </location>
</feature>